<sequence length="71" mass="7331">MPAKASLTHTSGIKDSAVNKLLTKLCCDASAKSLRGTSVTSDYEDCGTMAIITDGAITMGILKPSSLLRNG</sequence>
<accession>A0A7W9Z163</accession>
<reference evidence="1 2" key="1">
    <citation type="submission" date="2020-08" db="EMBL/GenBank/DDBJ databases">
        <title>Genomic Encyclopedia of Type Strains, Phase IV (KMG-IV): sequencing the most valuable type-strain genomes for metagenomic binning, comparative biology and taxonomic classification.</title>
        <authorList>
            <person name="Goeker M."/>
        </authorList>
    </citation>
    <scope>NUCLEOTIDE SEQUENCE [LARGE SCALE GENOMIC DNA]</scope>
    <source>
        <strain evidence="1 2">DSM 102134</strain>
    </source>
</reference>
<name>A0A7W9Z163_9HYPH</name>
<protein>
    <submittedName>
        <fullName evidence="1">Uncharacterized protein</fullName>
    </submittedName>
</protein>
<keyword evidence="2" id="KW-1185">Reference proteome</keyword>
<dbReference type="AlphaFoldDB" id="A0A7W9Z163"/>
<organism evidence="1 2">
    <name type="scientific">Pseudorhizobium flavum</name>
    <dbReference type="NCBI Taxonomy" id="1335061"/>
    <lineage>
        <taxon>Bacteria</taxon>
        <taxon>Pseudomonadati</taxon>
        <taxon>Pseudomonadota</taxon>
        <taxon>Alphaproteobacteria</taxon>
        <taxon>Hyphomicrobiales</taxon>
        <taxon>Rhizobiaceae</taxon>
        <taxon>Rhizobium/Agrobacterium group</taxon>
        <taxon>Pseudorhizobium</taxon>
    </lineage>
</organism>
<dbReference type="EMBL" id="JACHEJ010000020">
    <property type="protein sequence ID" value="MBB6182143.1"/>
    <property type="molecule type" value="Genomic_DNA"/>
</dbReference>
<gene>
    <name evidence="1" type="ORF">HNQ75_004132</name>
</gene>
<evidence type="ECO:0000313" key="2">
    <source>
        <dbReference type="Proteomes" id="UP000535501"/>
    </source>
</evidence>
<dbReference type="Proteomes" id="UP000535501">
    <property type="component" value="Unassembled WGS sequence"/>
</dbReference>
<comment type="caution">
    <text evidence="1">The sequence shown here is derived from an EMBL/GenBank/DDBJ whole genome shotgun (WGS) entry which is preliminary data.</text>
</comment>
<evidence type="ECO:0000313" key="1">
    <source>
        <dbReference type="EMBL" id="MBB6182143.1"/>
    </source>
</evidence>
<proteinExistence type="predicted"/>